<reference evidence="12" key="1">
    <citation type="journal article" date="2019" name="Int. J. Syst. Evol. Microbiol.">
        <title>The Global Catalogue of Microorganisms (GCM) 10K type strain sequencing project: providing services to taxonomists for standard genome sequencing and annotation.</title>
        <authorList>
            <consortium name="The Broad Institute Genomics Platform"/>
            <consortium name="The Broad Institute Genome Sequencing Center for Infectious Disease"/>
            <person name="Wu L."/>
            <person name="Ma J."/>
        </authorList>
    </citation>
    <scope>NUCLEOTIDE SEQUENCE [LARGE SCALE GENOMIC DNA]</scope>
    <source>
        <strain evidence="12">KCTC 23707</strain>
    </source>
</reference>
<keyword evidence="3" id="KW-1003">Cell membrane</keyword>
<evidence type="ECO:0000256" key="2">
    <source>
        <dbReference type="ARBA" id="ARBA00022448"/>
    </source>
</evidence>
<feature type="transmembrane region" description="Helical" evidence="9">
    <location>
        <begin position="85"/>
        <end position="107"/>
    </location>
</feature>
<evidence type="ECO:0000259" key="10">
    <source>
        <dbReference type="Pfam" id="PF04290"/>
    </source>
</evidence>
<evidence type="ECO:0000313" key="11">
    <source>
        <dbReference type="EMBL" id="MFD2258299.1"/>
    </source>
</evidence>
<comment type="subunit">
    <text evidence="9">The complex comprises the extracytoplasmic solute receptor protein and the two transmembrane proteins.</text>
</comment>
<feature type="transmembrane region" description="Helical" evidence="9">
    <location>
        <begin position="12"/>
        <end position="35"/>
    </location>
</feature>
<keyword evidence="2 9" id="KW-0813">Transport</keyword>
<dbReference type="PANTHER" id="PTHR35011">
    <property type="entry name" value="2,3-DIKETO-L-GULONATE TRAP TRANSPORTER SMALL PERMEASE PROTEIN YIAM"/>
    <property type="match status" value="1"/>
</dbReference>
<keyword evidence="4 9" id="KW-0997">Cell inner membrane</keyword>
<comment type="similarity">
    <text evidence="8 9">Belongs to the TRAP transporter small permease family.</text>
</comment>
<keyword evidence="6 9" id="KW-1133">Transmembrane helix</keyword>
<dbReference type="RefSeq" id="WP_345098362.1">
    <property type="nucleotide sequence ID" value="NZ_BAABGS010000015.1"/>
</dbReference>
<feature type="domain" description="Tripartite ATP-independent periplasmic transporters DctQ component" evidence="10">
    <location>
        <begin position="24"/>
        <end position="149"/>
    </location>
</feature>
<evidence type="ECO:0000256" key="9">
    <source>
        <dbReference type="RuleBase" id="RU369079"/>
    </source>
</evidence>
<name>A0ABW5DEH7_9HYPH</name>
<keyword evidence="7 9" id="KW-0472">Membrane</keyword>
<comment type="subcellular location">
    <subcellularLocation>
        <location evidence="1 9">Cell inner membrane</location>
        <topology evidence="1 9">Multi-pass membrane protein</topology>
    </subcellularLocation>
</comment>
<accession>A0ABW5DEH7</accession>
<comment type="caution">
    <text evidence="11">The sequence shown here is derived from an EMBL/GenBank/DDBJ whole genome shotgun (WGS) entry which is preliminary data.</text>
</comment>
<organism evidence="11 12">
    <name type="scientific">Chelativorans composti</name>
    <dbReference type="NCBI Taxonomy" id="768533"/>
    <lineage>
        <taxon>Bacteria</taxon>
        <taxon>Pseudomonadati</taxon>
        <taxon>Pseudomonadota</taxon>
        <taxon>Alphaproteobacteria</taxon>
        <taxon>Hyphomicrobiales</taxon>
        <taxon>Phyllobacteriaceae</taxon>
        <taxon>Chelativorans</taxon>
    </lineage>
</organism>
<evidence type="ECO:0000256" key="6">
    <source>
        <dbReference type="ARBA" id="ARBA00022989"/>
    </source>
</evidence>
<dbReference type="EMBL" id="JBHUIR010000004">
    <property type="protein sequence ID" value="MFD2258299.1"/>
    <property type="molecule type" value="Genomic_DNA"/>
</dbReference>
<feature type="transmembrane region" description="Helical" evidence="9">
    <location>
        <begin position="47"/>
        <end position="65"/>
    </location>
</feature>
<sequence length="166" mass="18665">MRHILEKFCTGVEIIAGVLLGLCTLLIVVSTAGRYLLSWPVPDAFDISRLLIGACIMWGFASVCYRGGQIAVDIVWELLPRRGKIVLDLFAWAMLFFFTVLLAYQTYFRVASAYRSNEGTFDLRIPVWPMLGLIWLGCAAAVITLLFAFSRVRAGRDLGQHQEPFE</sequence>
<dbReference type="InterPro" id="IPR055348">
    <property type="entry name" value="DctQ"/>
</dbReference>
<comment type="function">
    <text evidence="9">Part of the tripartite ATP-independent periplasmic (TRAP) transport system.</text>
</comment>
<keyword evidence="12" id="KW-1185">Reference proteome</keyword>
<dbReference type="Proteomes" id="UP001597373">
    <property type="component" value="Unassembled WGS sequence"/>
</dbReference>
<dbReference type="InterPro" id="IPR007387">
    <property type="entry name" value="TRAP_DctQ"/>
</dbReference>
<protein>
    <recommendedName>
        <fullName evidence="9">TRAP transporter small permease protein</fullName>
    </recommendedName>
</protein>
<dbReference type="PANTHER" id="PTHR35011:SF2">
    <property type="entry name" value="2,3-DIKETO-L-GULONATE TRAP TRANSPORTER SMALL PERMEASE PROTEIN YIAM"/>
    <property type="match status" value="1"/>
</dbReference>
<evidence type="ECO:0000256" key="5">
    <source>
        <dbReference type="ARBA" id="ARBA00022692"/>
    </source>
</evidence>
<evidence type="ECO:0000256" key="7">
    <source>
        <dbReference type="ARBA" id="ARBA00023136"/>
    </source>
</evidence>
<evidence type="ECO:0000256" key="3">
    <source>
        <dbReference type="ARBA" id="ARBA00022475"/>
    </source>
</evidence>
<evidence type="ECO:0000256" key="1">
    <source>
        <dbReference type="ARBA" id="ARBA00004429"/>
    </source>
</evidence>
<proteinExistence type="inferred from homology"/>
<keyword evidence="5 9" id="KW-0812">Transmembrane</keyword>
<evidence type="ECO:0000313" key="12">
    <source>
        <dbReference type="Proteomes" id="UP001597373"/>
    </source>
</evidence>
<dbReference type="Pfam" id="PF04290">
    <property type="entry name" value="DctQ"/>
    <property type="match status" value="1"/>
</dbReference>
<evidence type="ECO:0000256" key="8">
    <source>
        <dbReference type="ARBA" id="ARBA00038436"/>
    </source>
</evidence>
<evidence type="ECO:0000256" key="4">
    <source>
        <dbReference type="ARBA" id="ARBA00022519"/>
    </source>
</evidence>
<feature type="transmembrane region" description="Helical" evidence="9">
    <location>
        <begin position="127"/>
        <end position="149"/>
    </location>
</feature>
<gene>
    <name evidence="11" type="ORF">ACFSMZ_00765</name>
</gene>